<feature type="region of interest" description="Disordered" evidence="4">
    <location>
        <begin position="805"/>
        <end position="828"/>
    </location>
</feature>
<dbReference type="InterPro" id="IPR019734">
    <property type="entry name" value="TPR_rpt"/>
</dbReference>
<evidence type="ECO:0000256" key="1">
    <source>
        <dbReference type="ARBA" id="ARBA00022737"/>
    </source>
</evidence>
<dbReference type="PANTHER" id="PTHR16193">
    <property type="entry name" value="TETRATRICOPEPTIDE REPEAT PROTEIN 27"/>
    <property type="match status" value="1"/>
</dbReference>
<dbReference type="EMBL" id="SMMG02000007">
    <property type="protein sequence ID" value="KAA3467241.1"/>
    <property type="molecule type" value="Genomic_DNA"/>
</dbReference>
<evidence type="ECO:0000313" key="7">
    <source>
        <dbReference type="Proteomes" id="UP000325315"/>
    </source>
</evidence>
<dbReference type="InterPro" id="IPR011990">
    <property type="entry name" value="TPR-like_helical_dom_sf"/>
</dbReference>
<dbReference type="Gene3D" id="1.25.40.10">
    <property type="entry name" value="Tetratricopeptide repeat domain"/>
    <property type="match status" value="1"/>
</dbReference>
<feature type="transmembrane region" description="Helical" evidence="5">
    <location>
        <begin position="113"/>
        <end position="131"/>
    </location>
</feature>
<reference evidence="6" key="1">
    <citation type="submission" date="2019-08" db="EMBL/GenBank/DDBJ databases">
        <authorList>
            <person name="Liu F."/>
        </authorList>
    </citation>
    <scope>NUCLEOTIDE SEQUENCE [LARGE SCALE GENOMIC DNA]</scope>
    <source>
        <strain evidence="6">PA1801</strain>
        <tissue evidence="6">Leaf</tissue>
    </source>
</reference>
<keyword evidence="5" id="KW-1133">Transmembrane helix</keyword>
<keyword evidence="2 3" id="KW-0802">TPR repeat</keyword>
<dbReference type="SUPFAM" id="SSF48452">
    <property type="entry name" value="TPR-like"/>
    <property type="match status" value="2"/>
</dbReference>
<dbReference type="OrthoDB" id="1936594at2759"/>
<evidence type="ECO:0000256" key="4">
    <source>
        <dbReference type="SAM" id="MobiDB-lite"/>
    </source>
</evidence>
<sequence length="1027" mass="115763">MNMAEREIEILRGHELRLLRCTLCQPPCDPSFHLQPSGFAASLPPLHALISDFLTSIESGNYLGALSSDAARLVLASPDSDLSSHSPDRVYSDLLDRVESFINEPSIDDAEKACRIVLVVCVAVAALFWFIQCNLTGPVNGLPKRPLPMKAWWEGSEIVEWENWARNQLMAAGSDLLGKFCYLQYIVFAKMLLLKTRDLLFEASFMSTFKLRSISWWLFRAFLIHQQILDERSSSLFELLQVFKGETLGHFGSLEKVTSYWGAQLQDGEASTIVSMVHLEAGVLEYIYGRLDPCRRDLESAEVAAGLQLSVTGILGLRTVHQVEPKAQMILVANTSSKSVSGDINTSIAPDTQLTGPNFSEASDIYMTPKLVENGNGFGKNECGGVVSTLTTAQQAVVLAQCLLIEKSSPHGEMQGWDMAPYIEAIDSQKSSYFILKCFCNILRIRWESTRSRTKQRALEMMDNLVESIHKPSPGVPLRLPFCFSVYIPTIPALRKQYGDILVSCGLIGEALKIFEDLELWDNLIYCYRYGICLNSKLEKKAAAVELIKEQLSRRPNDPKLWCSLGDITHSDACYEKALEVSNDRSARAKRCLAYNAYGRGEYEKSKILWESALALNSLYSNGWFALGAAALKARDVEKALDGFTRAVQLDPENGEAWNNIACLYALFSFIFHKHMIKRKSKESFIAFKEALKYKRDSWQMWENYSQVAFDVGNIGQVIILLKLFGFEVFHVVIWGSAEGHFLVDLDLGYLRSGENSYIDRECLNSLEAIKMVLNMTNNKRIDVELLEKIMQYLEERTSARLPAVTNDDDLPSQTSSDSIPCSVNPSANAEKNAGRLRENEHLLEFLGKILQQVSNTLMVVLLLFSLLIESVAKLSHVGHQKLSPYRILMLSTYHWTSKFVIVRSESRPELWGLYARWHRIKGDLTMCCEALLKQVRSYQGSNLWKDEDRFKSFAQASLDLCEVYMDISSSTNSRRELHTAEMHLKNTLKQASTKSAGTFSDTEEFRKLEACLDEVKIKLQAETTAS</sequence>
<name>A0A5B6VDV2_9ROSI</name>
<evidence type="ECO:0000256" key="3">
    <source>
        <dbReference type="PROSITE-ProRule" id="PRU00339"/>
    </source>
</evidence>
<gene>
    <name evidence="6" type="ORF">EPI10_002267</name>
</gene>
<dbReference type="Pfam" id="PF07719">
    <property type="entry name" value="TPR_2"/>
    <property type="match status" value="1"/>
</dbReference>
<accession>A0A5B6VDV2</accession>
<keyword evidence="7" id="KW-1185">Reference proteome</keyword>
<proteinExistence type="predicted"/>
<keyword evidence="5" id="KW-0472">Membrane</keyword>
<dbReference type="PROSITE" id="PS50005">
    <property type="entry name" value="TPR"/>
    <property type="match status" value="1"/>
</dbReference>
<protein>
    <submittedName>
        <fullName evidence="6">Tetratricopeptide repeat protein 27-like protein</fullName>
    </submittedName>
</protein>
<dbReference type="Proteomes" id="UP000325315">
    <property type="component" value="Unassembled WGS sequence"/>
</dbReference>
<organism evidence="6 7">
    <name type="scientific">Gossypium australe</name>
    <dbReference type="NCBI Taxonomy" id="47621"/>
    <lineage>
        <taxon>Eukaryota</taxon>
        <taxon>Viridiplantae</taxon>
        <taxon>Streptophyta</taxon>
        <taxon>Embryophyta</taxon>
        <taxon>Tracheophyta</taxon>
        <taxon>Spermatophyta</taxon>
        <taxon>Magnoliopsida</taxon>
        <taxon>eudicotyledons</taxon>
        <taxon>Gunneridae</taxon>
        <taxon>Pentapetalae</taxon>
        <taxon>rosids</taxon>
        <taxon>malvids</taxon>
        <taxon>Malvales</taxon>
        <taxon>Malvaceae</taxon>
        <taxon>Malvoideae</taxon>
        <taxon>Gossypium</taxon>
    </lineage>
</organism>
<evidence type="ECO:0000256" key="2">
    <source>
        <dbReference type="ARBA" id="ARBA00022803"/>
    </source>
</evidence>
<dbReference type="PANTHER" id="PTHR16193:SF0">
    <property type="entry name" value="TETRATRICOPEPTIDE REPEAT PROTEIN 27"/>
    <property type="match status" value="1"/>
</dbReference>
<evidence type="ECO:0000313" key="6">
    <source>
        <dbReference type="EMBL" id="KAA3467241.1"/>
    </source>
</evidence>
<keyword evidence="5" id="KW-0812">Transmembrane</keyword>
<evidence type="ECO:0000256" key="5">
    <source>
        <dbReference type="SAM" id="Phobius"/>
    </source>
</evidence>
<dbReference type="InterPro" id="IPR044244">
    <property type="entry name" value="TTC27/Emw1"/>
</dbReference>
<feature type="compositionally biased region" description="Polar residues" evidence="4">
    <location>
        <begin position="812"/>
        <end position="828"/>
    </location>
</feature>
<keyword evidence="1" id="KW-0677">Repeat</keyword>
<dbReference type="SMART" id="SM00028">
    <property type="entry name" value="TPR"/>
    <property type="match status" value="2"/>
</dbReference>
<dbReference type="PROSITE" id="PS50293">
    <property type="entry name" value="TPR_REGION"/>
    <property type="match status" value="1"/>
</dbReference>
<comment type="caution">
    <text evidence="6">The sequence shown here is derived from an EMBL/GenBank/DDBJ whole genome shotgun (WGS) entry which is preliminary data.</text>
</comment>
<dbReference type="InterPro" id="IPR013105">
    <property type="entry name" value="TPR_2"/>
</dbReference>
<dbReference type="AlphaFoldDB" id="A0A5B6VDV2"/>
<feature type="repeat" description="TPR" evidence="3">
    <location>
        <begin position="621"/>
        <end position="654"/>
    </location>
</feature>